<protein>
    <recommendedName>
        <fullName evidence="9">Ethanolaminephosphotransferase</fullName>
    </recommendedName>
</protein>
<feature type="transmembrane region" description="Helical" evidence="6">
    <location>
        <begin position="243"/>
        <end position="263"/>
    </location>
</feature>
<comment type="similarity">
    <text evidence="2 5">Belongs to the CDP-alcohol phosphatidyltransferase class-I family.</text>
</comment>
<dbReference type="EMBL" id="CAJZBQ010000035">
    <property type="protein sequence ID" value="CAG9323695.1"/>
    <property type="molecule type" value="Genomic_DNA"/>
</dbReference>
<dbReference type="AlphaFoldDB" id="A0AAU9J8V4"/>
<feature type="transmembrane region" description="Helical" evidence="6">
    <location>
        <begin position="72"/>
        <end position="95"/>
    </location>
</feature>
<gene>
    <name evidence="7" type="ORF">BSTOLATCC_MIC34735</name>
</gene>
<feature type="transmembrane region" description="Helical" evidence="6">
    <location>
        <begin position="44"/>
        <end position="66"/>
    </location>
</feature>
<feature type="transmembrane region" description="Helical" evidence="6">
    <location>
        <begin position="143"/>
        <end position="161"/>
    </location>
</feature>
<evidence type="ECO:0008006" key="9">
    <source>
        <dbReference type="Google" id="ProtNLM"/>
    </source>
</evidence>
<keyword evidence="3 5" id="KW-0808">Transferase</keyword>
<dbReference type="PANTHER" id="PTHR10414:SF37">
    <property type="entry name" value="BB IN A BOXCAR, ISOFORM C"/>
    <property type="match status" value="1"/>
</dbReference>
<dbReference type="PIRSF" id="PIRSF015665">
    <property type="entry name" value="CHOPT"/>
    <property type="match status" value="1"/>
</dbReference>
<dbReference type="GO" id="GO:0008654">
    <property type="term" value="P:phospholipid biosynthetic process"/>
    <property type="evidence" value="ECO:0007669"/>
    <property type="project" value="InterPro"/>
</dbReference>
<name>A0AAU9J8V4_9CILI</name>
<dbReference type="PANTHER" id="PTHR10414">
    <property type="entry name" value="ETHANOLAMINEPHOSPHOTRANSFERASE"/>
    <property type="match status" value="1"/>
</dbReference>
<dbReference type="InterPro" id="IPR048254">
    <property type="entry name" value="CDP_ALCOHOL_P_TRANSF_CS"/>
</dbReference>
<dbReference type="Pfam" id="PF01066">
    <property type="entry name" value="CDP-OH_P_transf"/>
    <property type="match status" value="1"/>
</dbReference>
<sequence length="363" mass="40816">MGYLTTEAVENLSKHKYCSSEYSTFMNFLNRALWTPCSNFLPDWLAPNLITILSTVSIMFACFYAIGHNDLLFSATVPPDTMLIGAIGIFIYSLLDNLDGKQARRLGVSSPLGQLLDHGLDASVNALSIGLLLVQALNFHDSIMIPTLLVFMQLPCFFTFWEEYYCGIMKLQVGGLGADEFNFLSIGIMLVSYFSGTEFWDNKIFSAIPLNTLYVSVLIILFLIIGLPSFTSSVYYKTNTLKSFLLLIPPMQVYLGIYIFYFSEAYKHYALLFLIAGCALGGLLNCRLIISVTCNVEFKIFRLDTTLFFLFAIASYYYEIVNFWIAAGLCGAMTLYLFFYLYSISCEIAECLGINVLTVRKAN</sequence>
<evidence type="ECO:0000256" key="2">
    <source>
        <dbReference type="ARBA" id="ARBA00010441"/>
    </source>
</evidence>
<comment type="subcellular location">
    <subcellularLocation>
        <location evidence="1">Membrane</location>
    </subcellularLocation>
</comment>
<feature type="transmembrane region" description="Helical" evidence="6">
    <location>
        <begin position="173"/>
        <end position="194"/>
    </location>
</feature>
<dbReference type="InterPro" id="IPR043130">
    <property type="entry name" value="CDP-OH_PTrfase_TM_dom"/>
</dbReference>
<accession>A0AAU9J8V4</accession>
<evidence type="ECO:0000313" key="8">
    <source>
        <dbReference type="Proteomes" id="UP001162131"/>
    </source>
</evidence>
<dbReference type="PROSITE" id="PS00379">
    <property type="entry name" value="CDP_ALCOHOL_P_TRANSF"/>
    <property type="match status" value="1"/>
</dbReference>
<keyword evidence="6" id="KW-1133">Transmembrane helix</keyword>
<evidence type="ECO:0000256" key="5">
    <source>
        <dbReference type="RuleBase" id="RU003750"/>
    </source>
</evidence>
<dbReference type="InterPro" id="IPR014472">
    <property type="entry name" value="CHOPT"/>
</dbReference>
<evidence type="ECO:0000256" key="1">
    <source>
        <dbReference type="ARBA" id="ARBA00004370"/>
    </source>
</evidence>
<keyword evidence="4 6" id="KW-0472">Membrane</keyword>
<keyword evidence="6" id="KW-0812">Transmembrane</keyword>
<dbReference type="GO" id="GO:0016780">
    <property type="term" value="F:phosphotransferase activity, for other substituted phosphate groups"/>
    <property type="evidence" value="ECO:0007669"/>
    <property type="project" value="InterPro"/>
</dbReference>
<feature type="transmembrane region" description="Helical" evidence="6">
    <location>
        <begin position="300"/>
        <end position="318"/>
    </location>
</feature>
<proteinExistence type="inferred from homology"/>
<evidence type="ECO:0000313" key="7">
    <source>
        <dbReference type="EMBL" id="CAG9323695.1"/>
    </source>
</evidence>
<dbReference type="InterPro" id="IPR000462">
    <property type="entry name" value="CDP-OH_P_trans"/>
</dbReference>
<keyword evidence="8" id="KW-1185">Reference proteome</keyword>
<reference evidence="7" key="1">
    <citation type="submission" date="2021-09" db="EMBL/GenBank/DDBJ databases">
        <authorList>
            <consortium name="AG Swart"/>
            <person name="Singh M."/>
            <person name="Singh A."/>
            <person name="Seah K."/>
            <person name="Emmerich C."/>
        </authorList>
    </citation>
    <scope>NUCLEOTIDE SEQUENCE</scope>
    <source>
        <strain evidence="7">ATCC30299</strain>
    </source>
</reference>
<evidence type="ECO:0000256" key="6">
    <source>
        <dbReference type="SAM" id="Phobius"/>
    </source>
</evidence>
<dbReference type="GO" id="GO:0016020">
    <property type="term" value="C:membrane"/>
    <property type="evidence" value="ECO:0007669"/>
    <property type="project" value="UniProtKB-SubCell"/>
</dbReference>
<organism evidence="7 8">
    <name type="scientific">Blepharisma stoltei</name>
    <dbReference type="NCBI Taxonomy" id="1481888"/>
    <lineage>
        <taxon>Eukaryota</taxon>
        <taxon>Sar</taxon>
        <taxon>Alveolata</taxon>
        <taxon>Ciliophora</taxon>
        <taxon>Postciliodesmatophora</taxon>
        <taxon>Heterotrichea</taxon>
        <taxon>Heterotrichida</taxon>
        <taxon>Blepharismidae</taxon>
        <taxon>Blepharisma</taxon>
    </lineage>
</organism>
<evidence type="ECO:0000256" key="3">
    <source>
        <dbReference type="ARBA" id="ARBA00022679"/>
    </source>
</evidence>
<evidence type="ECO:0000256" key="4">
    <source>
        <dbReference type="ARBA" id="ARBA00023136"/>
    </source>
</evidence>
<dbReference type="Gene3D" id="1.20.120.1760">
    <property type="match status" value="1"/>
</dbReference>
<feature type="transmembrane region" description="Helical" evidence="6">
    <location>
        <begin position="269"/>
        <end position="288"/>
    </location>
</feature>
<comment type="caution">
    <text evidence="7">The sequence shown here is derived from an EMBL/GenBank/DDBJ whole genome shotgun (WGS) entry which is preliminary data.</text>
</comment>
<dbReference type="Proteomes" id="UP001162131">
    <property type="component" value="Unassembled WGS sequence"/>
</dbReference>
<feature type="transmembrane region" description="Helical" evidence="6">
    <location>
        <begin position="214"/>
        <end position="236"/>
    </location>
</feature>